<dbReference type="GO" id="GO:0071713">
    <property type="term" value="F:para-aminobenzoyl-glutamate hydrolase activity"/>
    <property type="evidence" value="ECO:0007669"/>
    <property type="project" value="TreeGrafter"/>
</dbReference>
<accession>A0A3M8P969</accession>
<dbReference type="PANTHER" id="PTHR30575:SF0">
    <property type="entry name" value="XAA-ARG DIPEPTIDASE"/>
    <property type="match status" value="1"/>
</dbReference>
<evidence type="ECO:0000313" key="2">
    <source>
        <dbReference type="Proteomes" id="UP000275473"/>
    </source>
</evidence>
<dbReference type="FunFam" id="3.30.70.360:FF:000004">
    <property type="entry name" value="Peptidase M20 domain-containing protein 2"/>
    <property type="match status" value="1"/>
</dbReference>
<dbReference type="SUPFAM" id="SSF53187">
    <property type="entry name" value="Zn-dependent exopeptidases"/>
    <property type="match status" value="1"/>
</dbReference>
<dbReference type="InterPro" id="IPR017439">
    <property type="entry name" value="Amidohydrolase"/>
</dbReference>
<dbReference type="NCBIfam" id="TIGR01891">
    <property type="entry name" value="amidohydrolases"/>
    <property type="match status" value="1"/>
</dbReference>
<gene>
    <name evidence="1" type="ORF">EEX84_06335</name>
</gene>
<dbReference type="OrthoDB" id="9781032at2"/>
<proteinExistence type="predicted"/>
<dbReference type="InterPro" id="IPR017145">
    <property type="entry name" value="Aminobenzoyl-glu_utiliz_pB"/>
</dbReference>
<dbReference type="Gene3D" id="3.40.630.10">
    <property type="entry name" value="Zn peptidases"/>
    <property type="match status" value="2"/>
</dbReference>
<dbReference type="InterPro" id="IPR002933">
    <property type="entry name" value="Peptidase_M20"/>
</dbReference>
<reference evidence="1 2" key="1">
    <citation type="journal article" date="2018" name="Int. J. Syst. Evol. Microbiol.">
        <title>Planococcus salinus sp. nov., a moderately halophilic bacterium isolated from a saline-alkali soil.</title>
        <authorList>
            <person name="Gan L."/>
        </authorList>
    </citation>
    <scope>NUCLEOTIDE SEQUENCE [LARGE SCALE GENOMIC DNA]</scope>
    <source>
        <strain evidence="1 2">LCB217</strain>
    </source>
</reference>
<dbReference type="PANTHER" id="PTHR30575">
    <property type="entry name" value="PEPTIDASE M20"/>
    <property type="match status" value="1"/>
</dbReference>
<dbReference type="AlphaFoldDB" id="A0A3M8P969"/>
<evidence type="ECO:0000313" key="1">
    <source>
        <dbReference type="EMBL" id="RNF40246.1"/>
    </source>
</evidence>
<keyword evidence="2" id="KW-1185">Reference proteome</keyword>
<dbReference type="Gene3D" id="3.30.70.360">
    <property type="match status" value="1"/>
</dbReference>
<keyword evidence="1" id="KW-0378">Hydrolase</keyword>
<sequence>MPSCKSKQSAGEKNFVILEEEEHQRGGVSLIANFSINDYLSSNRERFEAVSKYIWEHPETRYQEFESAAFLADELEKEGFQVERGVGGIETAFVATFGKGKPVIGFLGEFDALSGLSQKANTTTQEPIEAGGVGHGCGHNLLGTGSLSAAYAVKAYMEDHQVNGTVKFYGCPAEEGGSGKTFLVREGVFDGLDVALTWHPSYANSIMSLSSLANYQVYFRFKGVASHAANSPHLGRSALDAVELMNVGVNYLREHVVQEARMHYAITNSGGISPNVVQSEAEVLYLIRAPKVSQVDDIYKRICKIAEGAALMTETEMSIVFDKACSNYEPNRALERILHEKLVEAGPVQPTEEEKQFAEKIWNTLSEGEKKNFIAGMESFGYQGDGSEFEGKFLADIISDYVPSDKVMAGSTDVSDVSWVVPTAQLTTATSAIGTPLHTWQMVTQGIGSFAHSGMLLAAESMAAAAIHLFENEEDLEAVKAEHAERRAKEPYFCPIPEGVKPSATK</sequence>
<organism evidence="1 2">
    <name type="scientific">Planococcus salinus</name>
    <dbReference type="NCBI Taxonomy" id="1848460"/>
    <lineage>
        <taxon>Bacteria</taxon>
        <taxon>Bacillati</taxon>
        <taxon>Bacillota</taxon>
        <taxon>Bacilli</taxon>
        <taxon>Bacillales</taxon>
        <taxon>Caryophanaceae</taxon>
        <taxon>Planococcus</taxon>
    </lineage>
</organism>
<dbReference type="CDD" id="cd05673">
    <property type="entry name" value="M20_Acy1L2_AbgB"/>
    <property type="match status" value="1"/>
</dbReference>
<dbReference type="Pfam" id="PF01546">
    <property type="entry name" value="Peptidase_M20"/>
    <property type="match status" value="1"/>
</dbReference>
<dbReference type="PIRSF" id="PIRSF037227">
    <property type="entry name" value="Aminobenzoyl-glu_utiliz_pB"/>
    <property type="match status" value="1"/>
</dbReference>
<comment type="caution">
    <text evidence="1">The sequence shown here is derived from an EMBL/GenBank/DDBJ whole genome shotgun (WGS) entry which is preliminary data.</text>
</comment>
<dbReference type="InterPro" id="IPR036264">
    <property type="entry name" value="Bact_exopeptidase_dim_dom"/>
</dbReference>
<dbReference type="SUPFAM" id="SSF55031">
    <property type="entry name" value="Bacterial exopeptidase dimerisation domain"/>
    <property type="match status" value="1"/>
</dbReference>
<dbReference type="GO" id="GO:0016805">
    <property type="term" value="F:dipeptidase activity"/>
    <property type="evidence" value="ECO:0007669"/>
    <property type="project" value="TreeGrafter"/>
</dbReference>
<name>A0A3M8P969_9BACL</name>
<dbReference type="Proteomes" id="UP000275473">
    <property type="component" value="Unassembled WGS sequence"/>
</dbReference>
<protein>
    <submittedName>
        <fullName evidence="1">Amidohydrolase</fullName>
    </submittedName>
</protein>
<dbReference type="InterPro" id="IPR052030">
    <property type="entry name" value="Peptidase_M20/M20A_hydrolases"/>
</dbReference>
<dbReference type="GO" id="GO:0005737">
    <property type="term" value="C:cytoplasm"/>
    <property type="evidence" value="ECO:0007669"/>
    <property type="project" value="TreeGrafter"/>
</dbReference>
<dbReference type="GO" id="GO:0046657">
    <property type="term" value="P:folic acid catabolic process"/>
    <property type="evidence" value="ECO:0007669"/>
    <property type="project" value="TreeGrafter"/>
</dbReference>
<dbReference type="EMBL" id="RIAX01000003">
    <property type="protein sequence ID" value="RNF40246.1"/>
    <property type="molecule type" value="Genomic_DNA"/>
</dbReference>